<dbReference type="SUPFAM" id="SSF103481">
    <property type="entry name" value="Multidrug resistance efflux transporter EmrE"/>
    <property type="match status" value="1"/>
</dbReference>
<feature type="non-terminal residue" evidence="3">
    <location>
        <position position="336"/>
    </location>
</feature>
<dbReference type="Pfam" id="PF09950">
    <property type="entry name" value="Major_capside"/>
    <property type="match status" value="1"/>
</dbReference>
<keyword evidence="1" id="KW-0472">Membrane</keyword>
<gene>
    <name evidence="3" type="primary">licB</name>
    <name evidence="3" type="ORF">HAINFHK1212_0402</name>
</gene>
<dbReference type="InterPro" id="IPR037185">
    <property type="entry name" value="EmrE-like"/>
</dbReference>
<dbReference type="Gene3D" id="1.10.3730.20">
    <property type="match status" value="1"/>
</dbReference>
<keyword evidence="1" id="KW-0812">Transmembrane</keyword>
<feature type="transmembrane region" description="Helical" evidence="1">
    <location>
        <begin position="43"/>
        <end position="65"/>
    </location>
</feature>
<keyword evidence="1" id="KW-1133">Transmembrane helix</keyword>
<evidence type="ECO:0000259" key="2">
    <source>
        <dbReference type="Pfam" id="PF00892"/>
    </source>
</evidence>
<dbReference type="GO" id="GO:0016020">
    <property type="term" value="C:membrane"/>
    <property type="evidence" value="ECO:0007669"/>
    <property type="project" value="InterPro"/>
</dbReference>
<accession>A0A7G2JYM4</accession>
<evidence type="ECO:0000256" key="1">
    <source>
        <dbReference type="SAM" id="Phobius"/>
    </source>
</evidence>
<feature type="domain" description="EamA" evidence="2">
    <location>
        <begin position="15"/>
        <end position="87"/>
    </location>
</feature>
<dbReference type="PANTHER" id="PTHR22911">
    <property type="entry name" value="ACYL-MALONYL CONDENSING ENZYME-RELATED"/>
    <property type="match status" value="1"/>
</dbReference>
<dbReference type="InterPro" id="IPR000620">
    <property type="entry name" value="EamA_dom"/>
</dbReference>
<feature type="transmembrane region" description="Helical" evidence="1">
    <location>
        <begin position="20"/>
        <end position="37"/>
    </location>
</feature>
<dbReference type="PANTHER" id="PTHR22911:SF137">
    <property type="entry name" value="SOLUTE CARRIER FAMILY 35 MEMBER G2-RELATED"/>
    <property type="match status" value="1"/>
</dbReference>
<feature type="transmembrane region" description="Helical" evidence="1">
    <location>
        <begin position="72"/>
        <end position="89"/>
    </location>
</feature>
<reference evidence="3" key="1">
    <citation type="journal article" date="2010" name="Genomics">
        <title>Tracing phylogenomic events leading to diversity of Haemophilus influenzae and the emergence of Brazilian Purpuric Fever (BPF)-associated clones.</title>
        <authorList>
            <person name="Papazisi L."/>
            <person name="Ratnayake S."/>
            <person name="Remortel B.G."/>
            <person name="Bock G.R."/>
            <person name="Liang W."/>
            <person name="Saeed A.I."/>
            <person name="Liu J."/>
            <person name="Fleischmann R.D."/>
            <person name="Kilian M."/>
            <person name="Peterson S.N."/>
        </authorList>
    </citation>
    <scope>NUCLEOTIDE SEQUENCE [LARGE SCALE GENOMIC DNA]</scope>
    <source>
        <strain evidence="3">HK1212</strain>
    </source>
</reference>
<name>A0A7G2JYM4_HAEIF</name>
<dbReference type="EMBL" id="ABFC01000744">
    <property type="protein sequence ID" value="EFA28436.1"/>
    <property type="molecule type" value="Genomic_DNA"/>
</dbReference>
<sequence>RHNIVAKKCGRFSRRFWKPALSGILGGPIGMSGYLLSIHYLTIYYAAPLSSLFPVFAALMSYWILKEKISKTAQFGFGLAVIASALLAIEVGQKANFNTSGLIFLAICILGWSSEIVISSHTMRSLSGLQVYFLRLCGSTLGYLLILLVLFLQDFPVDLFDFSYPQISTGTSTLDQVEVGFTPTRSYIVQWAKSVTWATPELEQGKLLGLALDTAKIMVLNQNAQQTLQKVAFLGHAKDTRLTGLLNNPSVEVYNIKGTSANTKVQAMDFDKSVAFFKEMFLAGMEKTKRIEAPNTFAIDLLDLAHLALTQRNNTDTTALEFLTKSLSAAAGRDVA</sequence>
<dbReference type="AlphaFoldDB" id="A0A7G2JYM4"/>
<organism evidence="3">
    <name type="scientific">Haemophilus influenzae HK1212</name>
    <dbReference type="NCBI Taxonomy" id="456482"/>
    <lineage>
        <taxon>Bacteria</taxon>
        <taxon>Pseudomonadati</taxon>
        <taxon>Pseudomonadota</taxon>
        <taxon>Gammaproteobacteria</taxon>
        <taxon>Pasteurellales</taxon>
        <taxon>Pasteurellaceae</taxon>
        <taxon>Haemophilus</taxon>
    </lineage>
</organism>
<feature type="transmembrane region" description="Helical" evidence="1">
    <location>
        <begin position="101"/>
        <end position="120"/>
    </location>
</feature>
<evidence type="ECO:0000313" key="3">
    <source>
        <dbReference type="EMBL" id="EFA28436.1"/>
    </source>
</evidence>
<proteinExistence type="predicted"/>
<feature type="non-terminal residue" evidence="3">
    <location>
        <position position="1"/>
    </location>
</feature>
<dbReference type="InterPro" id="IPR020049">
    <property type="entry name" value="Major_capsid-like"/>
</dbReference>
<feature type="transmembrane region" description="Helical" evidence="1">
    <location>
        <begin position="132"/>
        <end position="152"/>
    </location>
</feature>
<protein>
    <submittedName>
        <fullName evidence="3">Lic-1 protein B</fullName>
    </submittedName>
</protein>
<comment type="caution">
    <text evidence="3">The sequence shown here is derived from an EMBL/GenBank/DDBJ whole genome shotgun (WGS) entry which is preliminary data.</text>
</comment>
<dbReference type="Pfam" id="PF00892">
    <property type="entry name" value="EamA"/>
    <property type="match status" value="1"/>
</dbReference>